<dbReference type="PANTHER" id="PTHR43673:SF3">
    <property type="entry name" value="NAD(P)H NITROREDUCTASE YODC-RELATED"/>
    <property type="match status" value="1"/>
</dbReference>
<proteinExistence type="inferred from homology"/>
<dbReference type="InterPro" id="IPR000415">
    <property type="entry name" value="Nitroreductase-like"/>
</dbReference>
<name>A0A5R9F4E0_9BACL</name>
<dbReference type="Proteomes" id="UP000308230">
    <property type="component" value="Unassembled WGS sequence"/>
</dbReference>
<dbReference type="AlphaFoldDB" id="A0A5R9F4E0"/>
<dbReference type="OrthoDB" id="9782629at2"/>
<dbReference type="RefSeq" id="WP_138129134.1">
    <property type="nucleotide sequence ID" value="NZ_SWLG01000023.1"/>
</dbReference>
<keyword evidence="5" id="KW-1185">Reference proteome</keyword>
<organism evidence="4 5">
    <name type="scientific">Exobacillus caeni</name>
    <dbReference type="NCBI Taxonomy" id="2574798"/>
    <lineage>
        <taxon>Bacteria</taxon>
        <taxon>Bacillati</taxon>
        <taxon>Bacillota</taxon>
        <taxon>Bacilli</taxon>
        <taxon>Bacillales</taxon>
        <taxon>Guptibacillaceae</taxon>
        <taxon>Exobacillus</taxon>
    </lineage>
</organism>
<dbReference type="SUPFAM" id="SSF55469">
    <property type="entry name" value="FMN-dependent nitroreductase-like"/>
    <property type="match status" value="1"/>
</dbReference>
<comment type="similarity">
    <text evidence="1">Belongs to the nitroreductase family.</text>
</comment>
<keyword evidence="2" id="KW-0560">Oxidoreductase</keyword>
<gene>
    <name evidence="4" type="ORF">FCL54_20930</name>
</gene>
<evidence type="ECO:0000256" key="1">
    <source>
        <dbReference type="ARBA" id="ARBA00007118"/>
    </source>
</evidence>
<dbReference type="InterPro" id="IPR029479">
    <property type="entry name" value="Nitroreductase"/>
</dbReference>
<dbReference type="PANTHER" id="PTHR43673">
    <property type="entry name" value="NAD(P)H NITROREDUCTASE YDGI-RELATED"/>
    <property type="match status" value="1"/>
</dbReference>
<dbReference type="CDD" id="cd02137">
    <property type="entry name" value="MhqN-like"/>
    <property type="match status" value="1"/>
</dbReference>
<feature type="domain" description="Nitroreductase" evidence="3">
    <location>
        <begin position="15"/>
        <end position="188"/>
    </location>
</feature>
<evidence type="ECO:0000313" key="4">
    <source>
        <dbReference type="EMBL" id="TLS35354.1"/>
    </source>
</evidence>
<sequence>MQATIQAEDILQVMKDRKSVRKYKQNVKIPDEELTEILEATVEAPSSWNLQHWRFLIVQSEEQKEKLYNIAYHQQQVMDSSVTIAVLGDLEADKSADEVYGEAVRFGYMDEKVKETLVGNIEGAYKNIEGFARDEAILNSSLAAMQLMLAAKAKGYDSVPMGGFNREAFKSEFNVPERFTPVMLISIGEAAVEAHSTGRFPLEKVVINESF</sequence>
<accession>A0A5R9F4E0</accession>
<reference evidence="4 5" key="1">
    <citation type="submission" date="2019-04" db="EMBL/GenBank/DDBJ databases">
        <title>Bacillus caeni sp. nov., a bacterium isolated from mangrove sediment.</title>
        <authorList>
            <person name="Huang H."/>
            <person name="Mo K."/>
            <person name="Hu Y."/>
        </authorList>
    </citation>
    <scope>NUCLEOTIDE SEQUENCE [LARGE SCALE GENOMIC DNA]</scope>
    <source>
        <strain evidence="4 5">HB172195</strain>
    </source>
</reference>
<dbReference type="GO" id="GO:0016491">
    <property type="term" value="F:oxidoreductase activity"/>
    <property type="evidence" value="ECO:0007669"/>
    <property type="project" value="UniProtKB-KW"/>
</dbReference>
<dbReference type="Gene3D" id="3.40.109.10">
    <property type="entry name" value="NADH Oxidase"/>
    <property type="match status" value="1"/>
</dbReference>
<protein>
    <submittedName>
        <fullName evidence="4">Nitroreductase family protein</fullName>
    </submittedName>
</protein>
<comment type="caution">
    <text evidence="4">The sequence shown here is derived from an EMBL/GenBank/DDBJ whole genome shotgun (WGS) entry which is preliminary data.</text>
</comment>
<dbReference type="EMBL" id="SWLG01000023">
    <property type="protein sequence ID" value="TLS35354.1"/>
    <property type="molecule type" value="Genomic_DNA"/>
</dbReference>
<dbReference type="Pfam" id="PF00881">
    <property type="entry name" value="Nitroreductase"/>
    <property type="match status" value="1"/>
</dbReference>
<evidence type="ECO:0000256" key="2">
    <source>
        <dbReference type="ARBA" id="ARBA00023002"/>
    </source>
</evidence>
<evidence type="ECO:0000313" key="5">
    <source>
        <dbReference type="Proteomes" id="UP000308230"/>
    </source>
</evidence>
<evidence type="ECO:0000259" key="3">
    <source>
        <dbReference type="Pfam" id="PF00881"/>
    </source>
</evidence>